<reference evidence="8" key="1">
    <citation type="journal article" date="2019" name="Int. J. Syst. Evol. Microbiol.">
        <title>The Global Catalogue of Microorganisms (GCM) 10K type strain sequencing project: providing services to taxonomists for standard genome sequencing and annotation.</title>
        <authorList>
            <consortium name="The Broad Institute Genomics Platform"/>
            <consortium name="The Broad Institute Genome Sequencing Center for Infectious Disease"/>
            <person name="Wu L."/>
            <person name="Ma J."/>
        </authorList>
    </citation>
    <scope>NUCLEOTIDE SEQUENCE [LARGE SCALE GENOMIC DNA]</scope>
    <source>
        <strain evidence="8">KCTC 33575</strain>
    </source>
</reference>
<evidence type="ECO:0000259" key="6">
    <source>
        <dbReference type="Pfam" id="PF05199"/>
    </source>
</evidence>
<evidence type="ECO:0000256" key="3">
    <source>
        <dbReference type="ARBA" id="ARBA00022827"/>
    </source>
</evidence>
<keyword evidence="3" id="KW-0274">FAD</keyword>
<accession>A0ABW5WUA4</accession>
<keyword evidence="8" id="KW-1185">Reference proteome</keyword>
<evidence type="ECO:0000313" key="8">
    <source>
        <dbReference type="Proteomes" id="UP001597519"/>
    </source>
</evidence>
<feature type="domain" description="Glucose-methanol-choline oxidoreductase N-terminal" evidence="5">
    <location>
        <begin position="206"/>
        <end position="319"/>
    </location>
</feature>
<evidence type="ECO:0000313" key="7">
    <source>
        <dbReference type="EMBL" id="MFD2829613.1"/>
    </source>
</evidence>
<dbReference type="Pfam" id="PF05199">
    <property type="entry name" value="GMC_oxred_C"/>
    <property type="match status" value="1"/>
</dbReference>
<dbReference type="InterPro" id="IPR036188">
    <property type="entry name" value="FAD/NAD-bd_sf"/>
</dbReference>
<dbReference type="SUPFAM" id="SSF54373">
    <property type="entry name" value="FAD-linked reductases, C-terminal domain"/>
    <property type="match status" value="1"/>
</dbReference>
<dbReference type="Proteomes" id="UP001597519">
    <property type="component" value="Unassembled WGS sequence"/>
</dbReference>
<keyword evidence="4" id="KW-0560">Oxidoreductase</keyword>
<dbReference type="Gene3D" id="3.50.50.60">
    <property type="entry name" value="FAD/NAD(P)-binding domain"/>
    <property type="match status" value="2"/>
</dbReference>
<evidence type="ECO:0000256" key="2">
    <source>
        <dbReference type="ARBA" id="ARBA00022630"/>
    </source>
</evidence>
<feature type="domain" description="Glucose-methanol-choline oxidoreductase C-terminal" evidence="6">
    <location>
        <begin position="438"/>
        <end position="557"/>
    </location>
</feature>
<protein>
    <submittedName>
        <fullName evidence="7">GMC family oxidoreductase</fullName>
    </submittedName>
</protein>
<evidence type="ECO:0000256" key="1">
    <source>
        <dbReference type="ARBA" id="ARBA00010790"/>
    </source>
</evidence>
<sequence>MAEQLEKVDVVVVGMGWAGGVVSAELAKAGRSVVALEKGNSKTRSDFIGVKDELRFDNRYHIMQSLANDTVTSRNEIDETALPIRTPGEMQLGIDVGGASLHWAGATYRYWPYDFEIRSQTIERYGEDKIPDDMNLQDWGITYEEMEPYYEMWENTAGISGEQDPLAPERAMPWPNPPMKETPSLKLFKEATANLGLHPFQLAAGNMTQNYTNPDGEQLNQCMYCSFCTRAGCDFDAKSDPLATVVPTALRHDNFELRTRANVRRVLYDEDNNRATGVMYTDETTGEDFEQPADVVVLAAFAFTNNRLLLLSEIGEPYDPETREGVIGRSFNGQYNHAFNGASGYFEDKQFNLFMGAGALGAVVNDYAADNFDHSDLDFIGGGAIELRQYGYAAISSSNNAPGDTPNWGQEYKEQSLKYAYRKLTIWYTATAMSYWHNFVDLDPTYEDEYGDPLLRVTYKFGDNERNIAAFGIERCREIMEEMGADIVEEGSVPEEFNHVYSGGHYTGGVAMGDDPETSAVNSYLQMWDVDNLFVVGGSAFPQFGSHHPTPTIGALAYRAAEGIEMYLEDEGQLVEANASSRNRANV</sequence>
<dbReference type="EMBL" id="JBHUOQ010000001">
    <property type="protein sequence ID" value="MFD2829613.1"/>
    <property type="molecule type" value="Genomic_DNA"/>
</dbReference>
<comment type="caution">
    <text evidence="7">The sequence shown here is derived from an EMBL/GenBank/DDBJ whole genome shotgun (WGS) entry which is preliminary data.</text>
</comment>
<evidence type="ECO:0000259" key="5">
    <source>
        <dbReference type="Pfam" id="PF00732"/>
    </source>
</evidence>
<keyword evidence="2" id="KW-0285">Flavoprotein</keyword>
<dbReference type="PANTHER" id="PTHR46056:SF12">
    <property type="entry name" value="LONG-CHAIN-ALCOHOL OXIDASE"/>
    <property type="match status" value="1"/>
</dbReference>
<dbReference type="InterPro" id="IPR000172">
    <property type="entry name" value="GMC_OxRdtase_N"/>
</dbReference>
<evidence type="ECO:0000256" key="4">
    <source>
        <dbReference type="ARBA" id="ARBA00023002"/>
    </source>
</evidence>
<proteinExistence type="inferred from homology"/>
<dbReference type="Pfam" id="PF00732">
    <property type="entry name" value="GMC_oxred_N"/>
    <property type="match status" value="1"/>
</dbReference>
<comment type="similarity">
    <text evidence="1">Belongs to the GMC oxidoreductase family.</text>
</comment>
<dbReference type="PANTHER" id="PTHR46056">
    <property type="entry name" value="LONG-CHAIN-ALCOHOL OXIDASE"/>
    <property type="match status" value="1"/>
</dbReference>
<dbReference type="SUPFAM" id="SSF51905">
    <property type="entry name" value="FAD/NAD(P)-binding domain"/>
    <property type="match status" value="1"/>
</dbReference>
<dbReference type="InterPro" id="IPR007867">
    <property type="entry name" value="GMC_OxRtase_C"/>
</dbReference>
<dbReference type="RefSeq" id="WP_377771763.1">
    <property type="nucleotide sequence ID" value="NZ_JBHUOQ010000001.1"/>
</dbReference>
<name>A0ABW5WUA4_9STAP</name>
<organism evidence="7 8">
    <name type="scientific">Corticicoccus populi</name>
    <dbReference type="NCBI Taxonomy" id="1812821"/>
    <lineage>
        <taxon>Bacteria</taxon>
        <taxon>Bacillati</taxon>
        <taxon>Bacillota</taxon>
        <taxon>Bacilli</taxon>
        <taxon>Bacillales</taxon>
        <taxon>Staphylococcaceae</taxon>
        <taxon>Corticicoccus</taxon>
    </lineage>
</organism>
<gene>
    <name evidence="7" type="ORF">ACFSX4_03975</name>
</gene>